<evidence type="ECO:0000313" key="3">
    <source>
        <dbReference type="Proteomes" id="UP000540128"/>
    </source>
</evidence>
<reference evidence="2 3" key="1">
    <citation type="submission" date="2020-03" db="EMBL/GenBank/DDBJ databases">
        <title>Complete genome sequence of sixteen Streptomyces strains facilitates identification of candidate genes involved in plant growth-promotion in grain legumes and cereals.</title>
        <authorList>
            <person name="Gopalakrishnan S."/>
            <person name="Thakur V."/>
            <person name="Saxena R."/>
            <person name="Vadlamudi S."/>
            <person name="Purohit S."/>
            <person name="Kumar V."/>
            <person name="Rathore A."/>
            <person name="Chitikineni A."/>
            <person name="Varshney R.K."/>
        </authorList>
    </citation>
    <scope>NUCLEOTIDE SEQUENCE [LARGE SCALE GENOMIC DNA]</scope>
    <source>
        <strain evidence="2 3">KAI-180</strain>
    </source>
</reference>
<sequence>MSDQPEPEQADVTPRENAIVGQPTTHEQCAIDYAVAAEGRAALARADAARRARQGL</sequence>
<organism evidence="2 3">
    <name type="scientific">Streptomyces odorifer</name>
    <dbReference type="NCBI Taxonomy" id="53450"/>
    <lineage>
        <taxon>Bacteria</taxon>
        <taxon>Bacillati</taxon>
        <taxon>Actinomycetota</taxon>
        <taxon>Actinomycetes</taxon>
        <taxon>Kitasatosporales</taxon>
        <taxon>Streptomycetaceae</taxon>
        <taxon>Streptomyces</taxon>
        <taxon>Streptomyces albidoflavus group</taxon>
    </lineage>
</organism>
<accession>A0A7Y6KJ30</accession>
<evidence type="ECO:0000256" key="1">
    <source>
        <dbReference type="SAM" id="MobiDB-lite"/>
    </source>
</evidence>
<gene>
    <name evidence="2" type="ORF">G6W59_27240</name>
</gene>
<protein>
    <submittedName>
        <fullName evidence="2">Uncharacterized protein</fullName>
    </submittedName>
</protein>
<dbReference type="AlphaFoldDB" id="A0A7Y6KJ30"/>
<proteinExistence type="predicted"/>
<comment type="caution">
    <text evidence="2">The sequence shown here is derived from an EMBL/GenBank/DDBJ whole genome shotgun (WGS) entry which is preliminary data.</text>
</comment>
<keyword evidence="3" id="KW-1185">Reference proteome</keyword>
<dbReference type="RefSeq" id="WP_191835114.1">
    <property type="nucleotide sequence ID" value="NZ_JAANNT010000035.1"/>
</dbReference>
<dbReference type="EMBL" id="JAANNT010000035">
    <property type="protein sequence ID" value="NUV31941.1"/>
    <property type="molecule type" value="Genomic_DNA"/>
</dbReference>
<feature type="region of interest" description="Disordered" evidence="1">
    <location>
        <begin position="1"/>
        <end position="23"/>
    </location>
</feature>
<evidence type="ECO:0000313" key="2">
    <source>
        <dbReference type="EMBL" id="NUV31941.1"/>
    </source>
</evidence>
<name>A0A7Y6KJ30_9ACTN</name>
<dbReference type="Proteomes" id="UP000540128">
    <property type="component" value="Unassembled WGS sequence"/>
</dbReference>